<evidence type="ECO:0000256" key="6">
    <source>
        <dbReference type="ARBA" id="ARBA00022989"/>
    </source>
</evidence>
<name>A0A1L0FW15_9ASCO</name>
<dbReference type="PANTHER" id="PTHR20661">
    <property type="entry name" value="PHOSPHATIDYLINOSITOL-GLYCAN BIOSYNTHESIS CLASS W PROTEIN"/>
    <property type="match status" value="1"/>
</dbReference>
<dbReference type="PIRSF" id="PIRSF017321">
    <property type="entry name" value="GWT1"/>
    <property type="match status" value="1"/>
</dbReference>
<feature type="transmembrane region" description="Helical" evidence="8">
    <location>
        <begin position="82"/>
        <end position="103"/>
    </location>
</feature>
<keyword evidence="5 8" id="KW-0812">Transmembrane</keyword>
<comment type="pathway">
    <text evidence="2 8">Glycolipid biosynthesis; glycosylphosphatidylinositol-anchor biosynthesis.</text>
</comment>
<dbReference type="GO" id="GO:0006506">
    <property type="term" value="P:GPI anchor biosynthetic process"/>
    <property type="evidence" value="ECO:0007669"/>
    <property type="project" value="UniProtKB-UniPathway"/>
</dbReference>
<evidence type="ECO:0000256" key="3">
    <source>
        <dbReference type="ARBA" id="ARBA00007559"/>
    </source>
</evidence>
<evidence type="ECO:0000256" key="2">
    <source>
        <dbReference type="ARBA" id="ARBA00004687"/>
    </source>
</evidence>
<dbReference type="InterPro" id="IPR009447">
    <property type="entry name" value="PIGW/GWT1"/>
</dbReference>
<comment type="subcellular location">
    <subcellularLocation>
        <location evidence="1 8">Endoplasmic reticulum membrane</location>
        <topology evidence="1 8">Multi-pass membrane protein</topology>
    </subcellularLocation>
</comment>
<dbReference type="GO" id="GO:0005789">
    <property type="term" value="C:endoplasmic reticulum membrane"/>
    <property type="evidence" value="ECO:0007669"/>
    <property type="project" value="UniProtKB-SubCell"/>
</dbReference>
<feature type="transmembrane region" description="Helical" evidence="8">
    <location>
        <begin position="388"/>
        <end position="406"/>
    </location>
</feature>
<dbReference type="EC" id="2.3.-.-" evidence="8"/>
<organism evidence="9 10">
    <name type="scientific">Sungouiella intermedia</name>
    <dbReference type="NCBI Taxonomy" id="45354"/>
    <lineage>
        <taxon>Eukaryota</taxon>
        <taxon>Fungi</taxon>
        <taxon>Dikarya</taxon>
        <taxon>Ascomycota</taxon>
        <taxon>Saccharomycotina</taxon>
        <taxon>Pichiomycetes</taxon>
        <taxon>Metschnikowiaceae</taxon>
        <taxon>Sungouiella</taxon>
    </lineage>
</organism>
<feature type="transmembrane region" description="Helical" evidence="8">
    <location>
        <begin position="55"/>
        <end position="76"/>
    </location>
</feature>
<protein>
    <recommendedName>
        <fullName evidence="8">GPI-anchored wall transfer protein</fullName>
        <ecNumber evidence="8">2.3.-.-</ecNumber>
    </recommendedName>
</protein>
<evidence type="ECO:0000256" key="7">
    <source>
        <dbReference type="ARBA" id="ARBA00023136"/>
    </source>
</evidence>
<feature type="transmembrane region" description="Helical" evidence="8">
    <location>
        <begin position="266"/>
        <end position="288"/>
    </location>
</feature>
<accession>A0A1L0FW15</accession>
<keyword evidence="6 8" id="KW-1133">Transmembrane helix</keyword>
<evidence type="ECO:0000256" key="8">
    <source>
        <dbReference type="RuleBase" id="RU280819"/>
    </source>
</evidence>
<comment type="function">
    <text evidence="8">A acetyltransferase, which acetylates the inositol ring of phosphatidylinositol during biosynthesis of GPI-anchor.</text>
</comment>
<feature type="transmembrane region" description="Helical" evidence="8">
    <location>
        <begin position="166"/>
        <end position="184"/>
    </location>
</feature>
<keyword evidence="7 8" id="KW-0472">Membrane</keyword>
<comment type="similarity">
    <text evidence="3 8">Belongs to the PIGW family.</text>
</comment>
<sequence>MSLKEQKEQFVSNLSGGLTQEIYAVTGIALAGFFSHSLVKKWALPSIEVLNGQPVHFLIEFYFDVLLLLQSITIFSNQTGKLYLHAFLPGIAVLIYQACTTNHKSKKPSKSQKQVLTELLPKKSFITVYRAQMMIITNLAILAVDFHSFPRRFAKVETWGTSLMDMGVGLFVFAMGLANSRSVIKKKFAGTKDSQSYLQLIRQNTIKALPVLALGLIRLVSVKSLEYQEHESEYGIHWNFFMTLGLLPIVLGILDPILNYVPRFFVALAIGVIYEAVLQSTSLTKFILDPSNRRENLLTMNKEGIFSFIGYLSIFIFGQSFGSFVLTLRKTPNNLLGTYSGVKPHKWLTVSPTRGLVISTVVSFSIFFFVKESRATGSVSRRIANLPYVMWTVSYNSAFLLGYDLIEQMVGPILSSILDGINNNGLALFLVANLSTGLVNLSINTLKVNSGMSYVILIAYALTWTALAIWLDKKGIYIKL</sequence>
<reference evidence="9 10" key="1">
    <citation type="submission" date="2016-10" db="EMBL/GenBank/DDBJ databases">
        <authorList>
            <person name="de Groot N.N."/>
        </authorList>
    </citation>
    <scope>NUCLEOTIDE SEQUENCE [LARGE SCALE GENOMIC DNA]</scope>
    <source>
        <strain evidence="9 10">PYCC 4715</strain>
    </source>
</reference>
<dbReference type="UniPathway" id="UPA00196"/>
<gene>
    <name evidence="9" type="ORF">SAMEA4029009_CIC11G00000000128</name>
</gene>
<dbReference type="EMBL" id="LT635764">
    <property type="protein sequence ID" value="SGZ48778.1"/>
    <property type="molecule type" value="Genomic_DNA"/>
</dbReference>
<feature type="transmembrane region" description="Helical" evidence="8">
    <location>
        <begin position="22"/>
        <end position="43"/>
    </location>
</feature>
<feature type="transmembrane region" description="Helical" evidence="8">
    <location>
        <begin position="426"/>
        <end position="446"/>
    </location>
</feature>
<evidence type="ECO:0000256" key="1">
    <source>
        <dbReference type="ARBA" id="ARBA00004477"/>
    </source>
</evidence>
<feature type="transmembrane region" description="Helical" evidence="8">
    <location>
        <begin position="234"/>
        <end position="254"/>
    </location>
</feature>
<keyword evidence="8" id="KW-0256">Endoplasmic reticulum</keyword>
<evidence type="ECO:0000313" key="9">
    <source>
        <dbReference type="EMBL" id="SGZ48778.1"/>
    </source>
</evidence>
<dbReference type="GO" id="GO:0032216">
    <property type="term" value="F:glucosaminyl-phosphatidylinositol O-acyltransferase activity"/>
    <property type="evidence" value="ECO:0007669"/>
    <property type="project" value="TreeGrafter"/>
</dbReference>
<feature type="transmembrane region" description="Helical" evidence="8">
    <location>
        <begin position="308"/>
        <end position="326"/>
    </location>
</feature>
<keyword evidence="8" id="KW-0808">Transferase</keyword>
<evidence type="ECO:0000256" key="4">
    <source>
        <dbReference type="ARBA" id="ARBA00022502"/>
    </source>
</evidence>
<feature type="transmembrane region" description="Helical" evidence="8">
    <location>
        <begin position="452"/>
        <end position="471"/>
    </location>
</feature>
<proteinExistence type="inferred from homology"/>
<dbReference type="AlphaFoldDB" id="A0A1L0FW15"/>
<feature type="transmembrane region" description="Helical" evidence="8">
    <location>
        <begin position="205"/>
        <end position="222"/>
    </location>
</feature>
<evidence type="ECO:0000313" key="10">
    <source>
        <dbReference type="Proteomes" id="UP000182259"/>
    </source>
</evidence>
<dbReference type="GO" id="GO:0072659">
    <property type="term" value="P:protein localization to plasma membrane"/>
    <property type="evidence" value="ECO:0007669"/>
    <property type="project" value="TreeGrafter"/>
</dbReference>
<feature type="transmembrane region" description="Helical" evidence="8">
    <location>
        <begin position="124"/>
        <end position="146"/>
    </location>
</feature>
<dbReference type="Pfam" id="PF06423">
    <property type="entry name" value="GWT1"/>
    <property type="match status" value="1"/>
</dbReference>
<dbReference type="PANTHER" id="PTHR20661:SF0">
    <property type="entry name" value="PHOSPHATIDYLINOSITOL-GLYCAN BIOSYNTHESIS CLASS W PROTEIN"/>
    <property type="match status" value="1"/>
</dbReference>
<keyword evidence="8" id="KW-0012">Acyltransferase</keyword>
<dbReference type="Proteomes" id="UP000182259">
    <property type="component" value="Chromosome I"/>
</dbReference>
<keyword evidence="4 8" id="KW-0337">GPI-anchor biosynthesis</keyword>
<evidence type="ECO:0000256" key="5">
    <source>
        <dbReference type="ARBA" id="ARBA00022692"/>
    </source>
</evidence>
<feature type="transmembrane region" description="Helical" evidence="8">
    <location>
        <begin position="347"/>
        <end position="368"/>
    </location>
</feature>